<protein>
    <submittedName>
        <fullName evidence="2">Cytochrome oxidase complex assembly protein 1</fullName>
    </submittedName>
</protein>
<keyword evidence="3" id="KW-1185">Reference proteome</keyword>
<comment type="caution">
    <text evidence="2">The sequence shown here is derived from an EMBL/GenBank/DDBJ whole genome shotgun (WGS) entry which is preliminary data.</text>
</comment>
<organism evidence="2 3">
    <name type="scientific">Flavobacterium succinicans</name>
    <dbReference type="NCBI Taxonomy" id="29536"/>
    <lineage>
        <taxon>Bacteria</taxon>
        <taxon>Pseudomonadati</taxon>
        <taxon>Bacteroidota</taxon>
        <taxon>Flavobacteriia</taxon>
        <taxon>Flavobacteriales</taxon>
        <taxon>Flavobacteriaceae</taxon>
        <taxon>Flavobacterium</taxon>
    </lineage>
</organism>
<keyword evidence="1" id="KW-0472">Membrane</keyword>
<evidence type="ECO:0000313" key="2">
    <source>
        <dbReference type="EMBL" id="OAZ03661.1"/>
    </source>
</evidence>
<gene>
    <name evidence="2" type="ORF">FLB_19390</name>
</gene>
<sequence length="143" mass="16120">MNNDGIDSDSWMKRNWKWLLPTTIAILFLTFYTIIPVLNNEAPQLIKAYSDTKVFEKAIAIANANSKVKTTIGTIEAIDKLTILEGNIVYSNNDTSIASTIRIKGNHNQGKMDFTANKKGNEWIFQKITIRCKNPKTVISVIE</sequence>
<dbReference type="PATRIC" id="fig|29536.5.peg.2028"/>
<proteinExistence type="predicted"/>
<dbReference type="OrthoDB" id="1178263at2"/>
<name>A0A199XQY6_9FLAO</name>
<dbReference type="AlphaFoldDB" id="A0A199XQY6"/>
<dbReference type="InterPro" id="IPR014807">
    <property type="entry name" value="Coa1"/>
</dbReference>
<evidence type="ECO:0000313" key="3">
    <source>
        <dbReference type="Proteomes" id="UP000093807"/>
    </source>
</evidence>
<dbReference type="RefSeq" id="WP_064715730.1">
    <property type="nucleotide sequence ID" value="NZ_JMTM01000053.1"/>
</dbReference>
<reference evidence="2 3" key="1">
    <citation type="submission" date="2016-06" db="EMBL/GenBank/DDBJ databases">
        <title>Draft genome sequence of Flavobacterium succinicans strain DD5b.</title>
        <authorList>
            <person name="Poehlein A."/>
            <person name="Daniel R."/>
            <person name="Simeonova D.D."/>
        </authorList>
    </citation>
    <scope>NUCLEOTIDE SEQUENCE [LARGE SCALE GENOMIC DNA]</scope>
    <source>
        <strain evidence="2 3">DD5b</strain>
    </source>
</reference>
<feature type="transmembrane region" description="Helical" evidence="1">
    <location>
        <begin position="18"/>
        <end position="38"/>
    </location>
</feature>
<keyword evidence="1" id="KW-0812">Transmembrane</keyword>
<accession>A0A199XQY6</accession>
<dbReference type="EMBL" id="JMTM01000053">
    <property type="protein sequence ID" value="OAZ03661.1"/>
    <property type="molecule type" value="Genomic_DNA"/>
</dbReference>
<dbReference type="Pfam" id="PF08695">
    <property type="entry name" value="Coa1"/>
    <property type="match status" value="1"/>
</dbReference>
<keyword evidence="1" id="KW-1133">Transmembrane helix</keyword>
<dbReference type="Proteomes" id="UP000093807">
    <property type="component" value="Unassembled WGS sequence"/>
</dbReference>
<evidence type="ECO:0000256" key="1">
    <source>
        <dbReference type="SAM" id="Phobius"/>
    </source>
</evidence>